<dbReference type="InterPro" id="IPR000504">
    <property type="entry name" value="RRM_dom"/>
</dbReference>
<dbReference type="InterPro" id="IPR012677">
    <property type="entry name" value="Nucleotide-bd_a/b_plait_sf"/>
</dbReference>
<name>A0AAD5VRX7_9AGAR</name>
<keyword evidence="5" id="KW-1185">Reference proteome</keyword>
<dbReference type="PANTHER" id="PTHR15481:SF0">
    <property type="entry name" value="LD23870P-RELATED"/>
    <property type="match status" value="1"/>
</dbReference>
<evidence type="ECO:0000256" key="2">
    <source>
        <dbReference type="PROSITE-ProRule" id="PRU00176"/>
    </source>
</evidence>
<dbReference type="GO" id="GO:0003723">
    <property type="term" value="F:RNA binding"/>
    <property type="evidence" value="ECO:0007669"/>
    <property type="project" value="UniProtKB-UniRule"/>
</dbReference>
<comment type="caution">
    <text evidence="4">The sequence shown here is derived from an EMBL/GenBank/DDBJ whole genome shotgun (WGS) entry which is preliminary data.</text>
</comment>
<evidence type="ECO:0000256" key="1">
    <source>
        <dbReference type="ARBA" id="ARBA00022884"/>
    </source>
</evidence>
<evidence type="ECO:0000313" key="4">
    <source>
        <dbReference type="EMBL" id="KAJ3563393.1"/>
    </source>
</evidence>
<feature type="domain" description="RRM" evidence="3">
    <location>
        <begin position="18"/>
        <end position="96"/>
    </location>
</feature>
<keyword evidence="1 2" id="KW-0694">RNA-binding</keyword>
<dbReference type="SUPFAM" id="SSF54928">
    <property type="entry name" value="RNA-binding domain, RBD"/>
    <property type="match status" value="1"/>
</dbReference>
<dbReference type="GO" id="GO:0000398">
    <property type="term" value="P:mRNA splicing, via spliceosome"/>
    <property type="evidence" value="ECO:0007669"/>
    <property type="project" value="TreeGrafter"/>
</dbReference>
<dbReference type="PANTHER" id="PTHR15481">
    <property type="entry name" value="RIBONUCLEIC ACID BINDING PROTEIN S1"/>
    <property type="match status" value="1"/>
</dbReference>
<sequence length="330" mass="35185">MDVDIPKDAKDGSKPDAKVVVVNNLTRNVVESHLLTIFGFYGEIVKIDVPLFGKSGQNRGKAALEYVDSASAHRAFEHMDGGQLDGATLKLELSDLPPVDDSETVEAEVYVHTRVPVHALPSPVPSRVRVVPCQCQGPDHPGLYLDHEAVQGLLLDAVATLAVEEKIRIEVDVAVVVGEGAVHHLVIEIFAIVVPDLVHLLRVAVAEVVVAVTPLVVDHRAILVVDTAAQTGITIVEIEIVTMVLLRIEAVEVEEEVVVEVVVHGEDPFRVRIRLALGLLALGRLGVALRVILSALVDLGPGQGAVRGRLGLLLPARGPGHRGAEAARGL</sequence>
<gene>
    <name evidence="4" type="ORF">NP233_g8969</name>
</gene>
<dbReference type="EMBL" id="JANIEX010000764">
    <property type="protein sequence ID" value="KAJ3563393.1"/>
    <property type="molecule type" value="Genomic_DNA"/>
</dbReference>
<reference evidence="4" key="1">
    <citation type="submission" date="2022-07" db="EMBL/GenBank/DDBJ databases">
        <title>Genome Sequence of Leucocoprinus birnbaumii.</title>
        <authorList>
            <person name="Buettner E."/>
        </authorList>
    </citation>
    <scope>NUCLEOTIDE SEQUENCE</scope>
    <source>
        <strain evidence="4">VT141</strain>
    </source>
</reference>
<dbReference type="PROSITE" id="PS50102">
    <property type="entry name" value="RRM"/>
    <property type="match status" value="1"/>
</dbReference>
<dbReference type="GO" id="GO:0061574">
    <property type="term" value="C:ASAP complex"/>
    <property type="evidence" value="ECO:0007669"/>
    <property type="project" value="TreeGrafter"/>
</dbReference>
<evidence type="ECO:0000313" key="5">
    <source>
        <dbReference type="Proteomes" id="UP001213000"/>
    </source>
</evidence>
<dbReference type="AlphaFoldDB" id="A0AAD5VRX7"/>
<protein>
    <recommendedName>
        <fullName evidence="3">RRM domain-containing protein</fullName>
    </recommendedName>
</protein>
<accession>A0AAD5VRX7</accession>
<dbReference type="InterPro" id="IPR035979">
    <property type="entry name" value="RBD_domain_sf"/>
</dbReference>
<dbReference type="GO" id="GO:0005654">
    <property type="term" value="C:nucleoplasm"/>
    <property type="evidence" value="ECO:0007669"/>
    <property type="project" value="TreeGrafter"/>
</dbReference>
<dbReference type="Gene3D" id="3.30.70.330">
    <property type="match status" value="1"/>
</dbReference>
<proteinExistence type="predicted"/>
<dbReference type="Pfam" id="PF00076">
    <property type="entry name" value="RRM_1"/>
    <property type="match status" value="1"/>
</dbReference>
<dbReference type="Proteomes" id="UP001213000">
    <property type="component" value="Unassembled WGS sequence"/>
</dbReference>
<organism evidence="4 5">
    <name type="scientific">Leucocoprinus birnbaumii</name>
    <dbReference type="NCBI Taxonomy" id="56174"/>
    <lineage>
        <taxon>Eukaryota</taxon>
        <taxon>Fungi</taxon>
        <taxon>Dikarya</taxon>
        <taxon>Basidiomycota</taxon>
        <taxon>Agaricomycotina</taxon>
        <taxon>Agaricomycetes</taxon>
        <taxon>Agaricomycetidae</taxon>
        <taxon>Agaricales</taxon>
        <taxon>Agaricineae</taxon>
        <taxon>Agaricaceae</taxon>
        <taxon>Leucocoprinus</taxon>
    </lineage>
</organism>
<evidence type="ECO:0000259" key="3">
    <source>
        <dbReference type="PROSITE" id="PS50102"/>
    </source>
</evidence>
<dbReference type="GO" id="GO:0005737">
    <property type="term" value="C:cytoplasm"/>
    <property type="evidence" value="ECO:0007669"/>
    <property type="project" value="TreeGrafter"/>
</dbReference>
<dbReference type="SMART" id="SM00360">
    <property type="entry name" value="RRM"/>
    <property type="match status" value="1"/>
</dbReference>